<dbReference type="Gene3D" id="3.20.20.140">
    <property type="entry name" value="Metal-dependent hydrolases"/>
    <property type="match status" value="1"/>
</dbReference>
<name>A0A847S5D3_9BACT</name>
<evidence type="ECO:0000313" key="3">
    <source>
        <dbReference type="EMBL" id="NLR68645.1"/>
    </source>
</evidence>
<dbReference type="RefSeq" id="WP_168874606.1">
    <property type="nucleotide sequence ID" value="NZ_JABAIA010000004.1"/>
</dbReference>
<dbReference type="AlphaFoldDB" id="A0A847S5D3"/>
<evidence type="ECO:0000259" key="2">
    <source>
        <dbReference type="Pfam" id="PF04909"/>
    </source>
</evidence>
<dbReference type="GO" id="GO:0016787">
    <property type="term" value="F:hydrolase activity"/>
    <property type="evidence" value="ECO:0007669"/>
    <property type="project" value="UniProtKB-KW"/>
</dbReference>
<comment type="caution">
    <text evidence="3">The sequence shown here is derived from an EMBL/GenBank/DDBJ whole genome shotgun (WGS) entry which is preliminary data.</text>
</comment>
<evidence type="ECO:0000256" key="1">
    <source>
        <dbReference type="ARBA" id="ARBA00023239"/>
    </source>
</evidence>
<keyword evidence="3" id="KW-0378">Hydrolase</keyword>
<dbReference type="GO" id="GO:0005829">
    <property type="term" value="C:cytosol"/>
    <property type="evidence" value="ECO:0007669"/>
    <property type="project" value="TreeGrafter"/>
</dbReference>
<dbReference type="GO" id="GO:0019748">
    <property type="term" value="P:secondary metabolic process"/>
    <property type="evidence" value="ECO:0007669"/>
    <property type="project" value="TreeGrafter"/>
</dbReference>
<dbReference type="PANTHER" id="PTHR21240:SF30">
    <property type="entry name" value="AMIDOHYDROLASE-RELATED DOMAIN-CONTAINING PROTEIN-RELATED"/>
    <property type="match status" value="1"/>
</dbReference>
<dbReference type="InterPro" id="IPR032466">
    <property type="entry name" value="Metal_Hydrolase"/>
</dbReference>
<keyword evidence="1" id="KW-0456">Lyase</keyword>
<feature type="domain" description="Amidohydrolase-related" evidence="2">
    <location>
        <begin position="39"/>
        <end position="316"/>
    </location>
</feature>
<dbReference type="InterPro" id="IPR032465">
    <property type="entry name" value="ACMSD"/>
</dbReference>
<dbReference type="PANTHER" id="PTHR21240">
    <property type="entry name" value="2-AMINO-3-CARBOXYLMUCONATE-6-SEMIALDEHYDE DECARBOXYLASE"/>
    <property type="match status" value="1"/>
</dbReference>
<evidence type="ECO:0000313" key="4">
    <source>
        <dbReference type="Proteomes" id="UP000570474"/>
    </source>
</evidence>
<accession>A0A847S5D3</accession>
<proteinExistence type="predicted"/>
<dbReference type="Pfam" id="PF04909">
    <property type="entry name" value="Amidohydro_2"/>
    <property type="match status" value="1"/>
</dbReference>
<dbReference type="Proteomes" id="UP000570474">
    <property type="component" value="Unassembled WGS sequence"/>
</dbReference>
<protein>
    <submittedName>
        <fullName evidence="3">Amidohydrolase</fullName>
    </submittedName>
</protein>
<sequence>MRIVTLEEHIVFPDMARELGATGELSAINKMEALLADITDARLASMDANGIDVQILSVTGKGAELLPPGKDQAFAARYNDAIAARIASHPDRFKAFAHLPMPSPQAAADELERTHVEHGFCGALINGLTNGRFLDHPSFAPLLERAEQLQLPLYLHPALPPEAVAKAYYSDLPGQAGTVLSAYGWGWHSETALHVLRLVFSGTLDRYPRLKIIIGHMGEMIPMMMARTENAGKSIGLQRPVGQTLRDQVHITTSGIFTEPPLMAALATFGIDNIMFSVDYPFSTNEAGKSFLESMPLPAEQIARIASGNADRLLGLRP</sequence>
<dbReference type="GO" id="GO:0016831">
    <property type="term" value="F:carboxy-lyase activity"/>
    <property type="evidence" value="ECO:0007669"/>
    <property type="project" value="InterPro"/>
</dbReference>
<dbReference type="InterPro" id="IPR006680">
    <property type="entry name" value="Amidohydro-rel"/>
</dbReference>
<organism evidence="3 4">
    <name type="scientific">Chitinophaga varians</name>
    <dbReference type="NCBI Taxonomy" id="2202339"/>
    <lineage>
        <taxon>Bacteria</taxon>
        <taxon>Pseudomonadati</taxon>
        <taxon>Bacteroidota</taxon>
        <taxon>Chitinophagia</taxon>
        <taxon>Chitinophagales</taxon>
        <taxon>Chitinophagaceae</taxon>
        <taxon>Chitinophaga</taxon>
    </lineage>
</organism>
<reference evidence="3 4" key="1">
    <citation type="submission" date="2020-04" db="EMBL/GenBank/DDBJ databases">
        <authorList>
            <person name="Yin C."/>
        </authorList>
    </citation>
    <scope>NUCLEOTIDE SEQUENCE [LARGE SCALE GENOMIC DNA]</scope>
    <source>
        <strain evidence="3 4">Ae27</strain>
    </source>
</reference>
<dbReference type="EMBL" id="JABAIA010000004">
    <property type="protein sequence ID" value="NLR68645.1"/>
    <property type="molecule type" value="Genomic_DNA"/>
</dbReference>
<dbReference type="SUPFAM" id="SSF51556">
    <property type="entry name" value="Metallo-dependent hydrolases"/>
    <property type="match status" value="1"/>
</dbReference>
<gene>
    <name evidence="3" type="ORF">HGH92_30360</name>
</gene>
<keyword evidence="4" id="KW-1185">Reference proteome</keyword>